<proteinExistence type="predicted"/>
<reference evidence="1" key="2">
    <citation type="submission" date="2023-05" db="EMBL/GenBank/DDBJ databases">
        <authorList>
            <consortium name="Lawrence Berkeley National Laboratory"/>
            <person name="Steindorff A."/>
            <person name="Hensen N."/>
            <person name="Bonometti L."/>
            <person name="Westerberg I."/>
            <person name="Brannstrom I.O."/>
            <person name="Guillou S."/>
            <person name="Cros-Aarteil S."/>
            <person name="Calhoun S."/>
            <person name="Haridas S."/>
            <person name="Kuo A."/>
            <person name="Mondo S."/>
            <person name="Pangilinan J."/>
            <person name="Riley R."/>
            <person name="Labutti K."/>
            <person name="Andreopoulos B."/>
            <person name="Lipzen A."/>
            <person name="Chen C."/>
            <person name="Yanf M."/>
            <person name="Daum C."/>
            <person name="Ng V."/>
            <person name="Clum A."/>
            <person name="Ohm R."/>
            <person name="Martin F."/>
            <person name="Silar P."/>
            <person name="Natvig D."/>
            <person name="Lalanne C."/>
            <person name="Gautier V."/>
            <person name="Ament-Velasquez S.L."/>
            <person name="Kruys A."/>
            <person name="Hutchinson M.I."/>
            <person name="Powell A.J."/>
            <person name="Barry K."/>
            <person name="Miller A.N."/>
            <person name="Grigoriev I.V."/>
            <person name="Debuchy R."/>
            <person name="Gladieux P."/>
            <person name="Thoren M.H."/>
            <person name="Johannesson H."/>
        </authorList>
    </citation>
    <scope>NUCLEOTIDE SEQUENCE</scope>
    <source>
        <strain evidence="1">CBS 123565</strain>
    </source>
</reference>
<organism evidence="1 2">
    <name type="scientific">Trichocladium antarcticum</name>
    <dbReference type="NCBI Taxonomy" id="1450529"/>
    <lineage>
        <taxon>Eukaryota</taxon>
        <taxon>Fungi</taxon>
        <taxon>Dikarya</taxon>
        <taxon>Ascomycota</taxon>
        <taxon>Pezizomycotina</taxon>
        <taxon>Sordariomycetes</taxon>
        <taxon>Sordariomycetidae</taxon>
        <taxon>Sordariales</taxon>
        <taxon>Chaetomiaceae</taxon>
        <taxon>Trichocladium</taxon>
    </lineage>
</organism>
<dbReference type="Proteomes" id="UP001304895">
    <property type="component" value="Unassembled WGS sequence"/>
</dbReference>
<protein>
    <recommendedName>
        <fullName evidence="3">RING-type domain-containing protein</fullName>
    </recommendedName>
</protein>
<dbReference type="EMBL" id="MU853418">
    <property type="protein sequence ID" value="KAK4132251.1"/>
    <property type="molecule type" value="Genomic_DNA"/>
</dbReference>
<gene>
    <name evidence="1" type="ORF">BT67DRAFT_435611</name>
</gene>
<dbReference type="AlphaFoldDB" id="A0AAN6UGL0"/>
<reference evidence="1" key="1">
    <citation type="journal article" date="2023" name="Mol. Phylogenet. Evol.">
        <title>Genome-scale phylogeny and comparative genomics of the fungal order Sordariales.</title>
        <authorList>
            <person name="Hensen N."/>
            <person name="Bonometti L."/>
            <person name="Westerberg I."/>
            <person name="Brannstrom I.O."/>
            <person name="Guillou S."/>
            <person name="Cros-Aarteil S."/>
            <person name="Calhoun S."/>
            <person name="Haridas S."/>
            <person name="Kuo A."/>
            <person name="Mondo S."/>
            <person name="Pangilinan J."/>
            <person name="Riley R."/>
            <person name="LaButti K."/>
            <person name="Andreopoulos B."/>
            <person name="Lipzen A."/>
            <person name="Chen C."/>
            <person name="Yan M."/>
            <person name="Daum C."/>
            <person name="Ng V."/>
            <person name="Clum A."/>
            <person name="Steindorff A."/>
            <person name="Ohm R.A."/>
            <person name="Martin F."/>
            <person name="Silar P."/>
            <person name="Natvig D.O."/>
            <person name="Lalanne C."/>
            <person name="Gautier V."/>
            <person name="Ament-Velasquez S.L."/>
            <person name="Kruys A."/>
            <person name="Hutchinson M.I."/>
            <person name="Powell A.J."/>
            <person name="Barry K."/>
            <person name="Miller A.N."/>
            <person name="Grigoriev I.V."/>
            <person name="Debuchy R."/>
            <person name="Gladieux P."/>
            <person name="Hiltunen Thoren M."/>
            <person name="Johannesson H."/>
        </authorList>
    </citation>
    <scope>NUCLEOTIDE SEQUENCE</scope>
    <source>
        <strain evidence="1">CBS 123565</strain>
    </source>
</reference>
<evidence type="ECO:0008006" key="3">
    <source>
        <dbReference type="Google" id="ProtNLM"/>
    </source>
</evidence>
<evidence type="ECO:0000313" key="1">
    <source>
        <dbReference type="EMBL" id="KAK4132251.1"/>
    </source>
</evidence>
<keyword evidence="2" id="KW-1185">Reference proteome</keyword>
<name>A0AAN6UGL0_9PEZI</name>
<evidence type="ECO:0000313" key="2">
    <source>
        <dbReference type="Proteomes" id="UP001304895"/>
    </source>
</evidence>
<dbReference type="SUPFAM" id="SSF57850">
    <property type="entry name" value="RING/U-box"/>
    <property type="match status" value="1"/>
</dbReference>
<dbReference type="Pfam" id="PF22191">
    <property type="entry name" value="IBR_1"/>
    <property type="match status" value="1"/>
</dbReference>
<comment type="caution">
    <text evidence="1">The sequence shown here is derived from an EMBL/GenBank/DDBJ whole genome shotgun (WGS) entry which is preliminary data.</text>
</comment>
<dbReference type="Gene3D" id="1.20.120.1750">
    <property type="match status" value="1"/>
</dbReference>
<accession>A0AAN6UGL0</accession>
<sequence length="272" mass="30695">MSGEGSRPKVQQPTPIPISTSLQLTRTQCAVCLERFEHGAIRVCRNRHDWCRGCLHNAVETALRSVSDPTCMPVQCCGDRILPMEDAEAVRRARAAGDTQAVIDRSVIRMAQNTKSRGLFQFCQRCHRLVSRAEGCNHMTCVCGHDFCIICGGDWITLPDRDGVIGASYCHPFFGSQEEHHLRIPAAVQQRLDDQDRERERQAAARDEEETIICIHDAELLTSLRLKREESRQARCHLCGVKFRGFLLHCLGCETIMCLGCRDALIDGDFWK</sequence>